<dbReference type="EMBL" id="CP016428">
    <property type="protein sequence ID" value="ANW04282.1"/>
    <property type="molecule type" value="Genomic_DNA"/>
</dbReference>
<sequence>MNLVRILEIRSFANQIFGDEEKAEAWLQRPNGSLSGQKPGDLLKDDLGTVVVRELLEQIDHGIFA</sequence>
<evidence type="ECO:0000259" key="1">
    <source>
        <dbReference type="Pfam" id="PF09722"/>
    </source>
</evidence>
<dbReference type="KEGG" id="bic:LMTR13_33205"/>
<evidence type="ECO:0000313" key="3">
    <source>
        <dbReference type="Proteomes" id="UP000092839"/>
    </source>
</evidence>
<feature type="domain" description="Antitoxin Xre/MbcA/ParS-like toxin-binding" evidence="1">
    <location>
        <begin position="13"/>
        <end position="62"/>
    </location>
</feature>
<organism evidence="2 3">
    <name type="scientific">Bradyrhizobium icense</name>
    <dbReference type="NCBI Taxonomy" id="1274631"/>
    <lineage>
        <taxon>Bacteria</taxon>
        <taxon>Pseudomonadati</taxon>
        <taxon>Pseudomonadota</taxon>
        <taxon>Alphaproteobacteria</taxon>
        <taxon>Hyphomicrobiales</taxon>
        <taxon>Nitrobacteraceae</taxon>
        <taxon>Bradyrhizobium</taxon>
    </lineage>
</organism>
<name>A0A1B1UN66_9BRAD</name>
<reference evidence="2 3" key="1">
    <citation type="submission" date="2016-07" db="EMBL/GenBank/DDBJ databases">
        <title>Complete genome sequence of Bradyrhizobium icense LMTR 13T, a potential inoculant strain isolated from lima bean (Phaseolus lunatus) in Peru.</title>
        <authorList>
            <person name="Ormeno-Orrillo E."/>
            <person name="Duran D."/>
            <person name="Rogel M.A."/>
            <person name="Rey L."/>
            <person name="Imperial J."/>
            <person name="Ruiz-Argueso T."/>
            <person name="Martinez-Romero E."/>
        </authorList>
    </citation>
    <scope>NUCLEOTIDE SEQUENCE [LARGE SCALE GENOMIC DNA]</scope>
    <source>
        <strain evidence="2 3">LMTR 13</strain>
    </source>
</reference>
<proteinExistence type="predicted"/>
<dbReference type="Pfam" id="PF09722">
    <property type="entry name" value="Xre_MbcA_ParS_C"/>
    <property type="match status" value="1"/>
</dbReference>
<keyword evidence="3" id="KW-1185">Reference proteome</keyword>
<dbReference type="InterPro" id="IPR024467">
    <property type="entry name" value="Xre/MbcA/ParS-like_toxin-bd"/>
</dbReference>
<dbReference type="AlphaFoldDB" id="A0A1B1UN66"/>
<protein>
    <recommendedName>
        <fullName evidence="1">Antitoxin Xre/MbcA/ParS-like toxin-binding domain-containing protein</fullName>
    </recommendedName>
</protein>
<gene>
    <name evidence="2" type="ORF">LMTR13_33205</name>
</gene>
<dbReference type="RefSeq" id="WP_065731433.1">
    <property type="nucleotide sequence ID" value="NZ_CP016428.1"/>
</dbReference>
<evidence type="ECO:0000313" key="2">
    <source>
        <dbReference type="EMBL" id="ANW04282.1"/>
    </source>
</evidence>
<dbReference type="Proteomes" id="UP000092839">
    <property type="component" value="Chromosome"/>
</dbReference>
<accession>A0A1B1UN66</accession>